<dbReference type="Pfam" id="PF12728">
    <property type="entry name" value="HTH_17"/>
    <property type="match status" value="1"/>
</dbReference>
<evidence type="ECO:0000313" key="3">
    <source>
        <dbReference type="Proteomes" id="UP000662111"/>
    </source>
</evidence>
<evidence type="ECO:0000259" key="1">
    <source>
        <dbReference type="Pfam" id="PF12728"/>
    </source>
</evidence>
<name>A0ABQ2F8Z2_9MICO</name>
<reference evidence="3" key="1">
    <citation type="journal article" date="2019" name="Int. J. Syst. Evol. Microbiol.">
        <title>The Global Catalogue of Microorganisms (GCM) 10K type strain sequencing project: providing services to taxonomists for standard genome sequencing and annotation.</title>
        <authorList>
            <consortium name="The Broad Institute Genomics Platform"/>
            <consortium name="The Broad Institute Genome Sequencing Center for Infectious Disease"/>
            <person name="Wu L."/>
            <person name="Ma J."/>
        </authorList>
    </citation>
    <scope>NUCLEOTIDE SEQUENCE [LARGE SCALE GENOMIC DNA]</scope>
    <source>
        <strain evidence="3">CGMCC 1.5362</strain>
    </source>
</reference>
<keyword evidence="3" id="KW-1185">Reference proteome</keyword>
<dbReference type="RefSeq" id="WP_022920443.1">
    <property type="nucleotide sequence ID" value="NZ_BMLB01000002.1"/>
</dbReference>
<gene>
    <name evidence="2" type="ORF">GCM10011509_10580</name>
</gene>
<dbReference type="EMBL" id="BMLB01000002">
    <property type="protein sequence ID" value="GGK64057.1"/>
    <property type="molecule type" value="Genomic_DNA"/>
</dbReference>
<dbReference type="InterPro" id="IPR009061">
    <property type="entry name" value="DNA-bd_dom_put_sf"/>
</dbReference>
<organism evidence="2 3">
    <name type="scientific">Ornithinimicrobium pekingense</name>
    <dbReference type="NCBI Taxonomy" id="384677"/>
    <lineage>
        <taxon>Bacteria</taxon>
        <taxon>Bacillati</taxon>
        <taxon>Actinomycetota</taxon>
        <taxon>Actinomycetes</taxon>
        <taxon>Micrococcales</taxon>
        <taxon>Ornithinimicrobiaceae</taxon>
        <taxon>Ornithinimicrobium</taxon>
    </lineage>
</organism>
<dbReference type="SUPFAM" id="SSF46955">
    <property type="entry name" value="Putative DNA-binding domain"/>
    <property type="match status" value="1"/>
</dbReference>
<feature type="domain" description="Helix-turn-helix" evidence="1">
    <location>
        <begin position="6"/>
        <end position="57"/>
    </location>
</feature>
<accession>A0ABQ2F8Z2</accession>
<dbReference type="Proteomes" id="UP000662111">
    <property type="component" value="Unassembled WGS sequence"/>
</dbReference>
<dbReference type="InterPro" id="IPR041657">
    <property type="entry name" value="HTH_17"/>
</dbReference>
<evidence type="ECO:0000313" key="2">
    <source>
        <dbReference type="EMBL" id="GGK64057.1"/>
    </source>
</evidence>
<proteinExistence type="predicted"/>
<protein>
    <recommendedName>
        <fullName evidence="1">Helix-turn-helix domain-containing protein</fullName>
    </recommendedName>
</protein>
<sequence>MYSTELLTTAEAAEVLHTPVATLRYWRHVGTGPRSFKLGPRRVMYRRADVEAWVEDQYNAGQVGS</sequence>
<comment type="caution">
    <text evidence="2">The sequence shown here is derived from an EMBL/GenBank/DDBJ whole genome shotgun (WGS) entry which is preliminary data.</text>
</comment>